<comment type="similarity">
    <text evidence="3 7">Belongs to the flagella basal body rod proteins family.</text>
</comment>
<dbReference type="InterPro" id="IPR010930">
    <property type="entry name" value="Flg_bb/hook_C_dom"/>
</dbReference>
<dbReference type="InterPro" id="IPR002371">
    <property type="entry name" value="FlgK"/>
</dbReference>
<feature type="domain" description="Flagellar basal body rod protein N-terminal" evidence="8">
    <location>
        <begin position="8"/>
        <end position="37"/>
    </location>
</feature>
<evidence type="ECO:0000256" key="7">
    <source>
        <dbReference type="RuleBase" id="RU362065"/>
    </source>
</evidence>
<evidence type="ECO:0000256" key="6">
    <source>
        <dbReference type="ARBA" id="ARBA00023143"/>
    </source>
</evidence>
<feature type="domain" description="Flagellar basal-body/hook protein C-terminal" evidence="9">
    <location>
        <begin position="473"/>
        <end position="511"/>
    </location>
</feature>
<accession>A0ABW9U9K5</accession>
<dbReference type="Pfam" id="PF22638">
    <property type="entry name" value="FlgK_D1"/>
    <property type="match status" value="1"/>
</dbReference>
<feature type="domain" description="Flagellar hook-associated protein FlgK helical" evidence="10">
    <location>
        <begin position="102"/>
        <end position="296"/>
    </location>
</feature>
<dbReference type="PANTHER" id="PTHR30033:SF1">
    <property type="entry name" value="FLAGELLAR HOOK-ASSOCIATED PROTEIN 1"/>
    <property type="match status" value="1"/>
</dbReference>
<evidence type="ECO:0000259" key="9">
    <source>
        <dbReference type="Pfam" id="PF06429"/>
    </source>
</evidence>
<dbReference type="InterPro" id="IPR053927">
    <property type="entry name" value="FlgK_helical"/>
</dbReference>
<sequence>MRSTFMGLETAKRSLFTQQAALQTTGHNIANANTEGYSRQIVNMTASQSLEPLSLNRSTIPGQMGTGVEFTSITRIREKFLDEQFRNENKSLGNATIQADTLDKLEAVVTEPSDTGLQAVLSKFWSAWSDFSKDPNNVTGRKIVKENAMALGDALNYTSSKLSELSSDLTKNINVKADEMNSITSNIAKLNVEIQRIEGLGDDANDLRDQRDLLTDKLSKIVNISVQDTPQGYTINMGATALVNADASTTMTGDILNSSVPGSLTDGEVYGMIVSRDQYVKDYQNQLDVLANTIANGNVTITIPSGSVLPEGTVLNGTTYSDAAGNRTLNSDLTVTVQGINGLQKLGYNLNTPVGTGVDFFTSKDGSTTITAANFQVNPIIQNDPTRIASSMAVSGNPPKAIQGNNTLALLTSQLKDSDFTFVNLDGTSTQATVNDFFSAVVGQLGIQSSDAQRQLTNQQALVDQVDSRKSSVSGVSLDEEMSNMIKFQHAYSAAARVMTTFDEMLDKLINGMGTVGR</sequence>
<reference evidence="11 12" key="1">
    <citation type="submission" date="2019-12" db="EMBL/GenBank/DDBJ databases">
        <authorList>
            <person name="Huq M.A."/>
        </authorList>
    </citation>
    <scope>NUCLEOTIDE SEQUENCE [LARGE SCALE GENOMIC DNA]</scope>
    <source>
        <strain evidence="11 12">MAH-34</strain>
    </source>
</reference>
<evidence type="ECO:0000259" key="8">
    <source>
        <dbReference type="Pfam" id="PF00460"/>
    </source>
</evidence>
<keyword evidence="11" id="KW-0969">Cilium</keyword>
<evidence type="ECO:0000256" key="5">
    <source>
        <dbReference type="ARBA" id="ARBA00022525"/>
    </source>
</evidence>
<evidence type="ECO:0000256" key="3">
    <source>
        <dbReference type="ARBA" id="ARBA00009677"/>
    </source>
</evidence>
<dbReference type="Pfam" id="PF06429">
    <property type="entry name" value="Flg_bbr_C"/>
    <property type="match status" value="1"/>
</dbReference>
<dbReference type="Pfam" id="PF00460">
    <property type="entry name" value="Flg_bb_rod"/>
    <property type="match status" value="1"/>
</dbReference>
<evidence type="ECO:0000313" key="12">
    <source>
        <dbReference type="Proteomes" id="UP000467637"/>
    </source>
</evidence>
<evidence type="ECO:0000259" key="10">
    <source>
        <dbReference type="Pfam" id="PF22638"/>
    </source>
</evidence>
<proteinExistence type="inferred from homology"/>
<evidence type="ECO:0000256" key="2">
    <source>
        <dbReference type="ARBA" id="ARBA00004613"/>
    </source>
</evidence>
<dbReference type="EMBL" id="WSEM01000007">
    <property type="protein sequence ID" value="MVQ34485.1"/>
    <property type="molecule type" value="Genomic_DNA"/>
</dbReference>
<dbReference type="PRINTS" id="PR01005">
    <property type="entry name" value="FLGHOOKAP1"/>
</dbReference>
<dbReference type="PANTHER" id="PTHR30033">
    <property type="entry name" value="FLAGELLAR HOOK-ASSOCIATED PROTEIN 1"/>
    <property type="match status" value="1"/>
</dbReference>
<comment type="caution">
    <text evidence="11">The sequence shown here is derived from an EMBL/GenBank/DDBJ whole genome shotgun (WGS) entry which is preliminary data.</text>
</comment>
<name>A0ABW9U9K5_9BACL</name>
<comment type="subcellular location">
    <subcellularLocation>
        <location evidence="1 7">Bacterial flagellum</location>
    </subcellularLocation>
    <subcellularLocation>
        <location evidence="2 7">Secreted</location>
    </subcellularLocation>
</comment>
<keyword evidence="11" id="KW-0282">Flagellum</keyword>
<evidence type="ECO:0000313" key="11">
    <source>
        <dbReference type="EMBL" id="MVQ34485.1"/>
    </source>
</evidence>
<organism evidence="11 12">
    <name type="scientific">Paenibacillus anseongense</name>
    <dbReference type="NCBI Taxonomy" id="2682845"/>
    <lineage>
        <taxon>Bacteria</taxon>
        <taxon>Bacillati</taxon>
        <taxon>Bacillota</taxon>
        <taxon>Bacilli</taxon>
        <taxon>Bacillales</taxon>
        <taxon>Paenibacillaceae</taxon>
        <taxon>Paenibacillus</taxon>
    </lineage>
</organism>
<evidence type="ECO:0000256" key="1">
    <source>
        <dbReference type="ARBA" id="ARBA00004365"/>
    </source>
</evidence>
<dbReference type="SUPFAM" id="SSF64518">
    <property type="entry name" value="Phase 1 flagellin"/>
    <property type="match status" value="1"/>
</dbReference>
<dbReference type="NCBIfam" id="TIGR02492">
    <property type="entry name" value="flgK_ends"/>
    <property type="match status" value="1"/>
</dbReference>
<protein>
    <recommendedName>
        <fullName evidence="4 7">Flagellar hook-associated protein 1</fullName>
        <shortName evidence="7">HAP1</shortName>
    </recommendedName>
</protein>
<dbReference type="InterPro" id="IPR001444">
    <property type="entry name" value="Flag_bb_rod_N"/>
</dbReference>
<dbReference type="Proteomes" id="UP000467637">
    <property type="component" value="Unassembled WGS sequence"/>
</dbReference>
<keyword evidence="11" id="KW-0966">Cell projection</keyword>
<keyword evidence="6 7" id="KW-0975">Bacterial flagellum</keyword>
<keyword evidence="12" id="KW-1185">Reference proteome</keyword>
<evidence type="ECO:0000256" key="4">
    <source>
        <dbReference type="ARBA" id="ARBA00016244"/>
    </source>
</evidence>
<gene>
    <name evidence="7 11" type="primary">flgK</name>
    <name evidence="11" type="ORF">GON05_07445</name>
</gene>
<keyword evidence="5 7" id="KW-0964">Secreted</keyword>